<dbReference type="PANTHER" id="PTHR46011">
    <property type="entry name" value="NUCLEAR HORMONE RECEPTOR FAMILY MEMBER NHR-86-RELATED"/>
    <property type="match status" value="1"/>
</dbReference>
<comment type="caution">
    <text evidence="5">The sequence shown here is derived from an EMBL/GenBank/DDBJ whole genome shotgun (WGS) entry which is preliminary data.</text>
</comment>
<dbReference type="SUPFAM" id="SSF48508">
    <property type="entry name" value="Nuclear receptor ligand-binding domain"/>
    <property type="match status" value="1"/>
</dbReference>
<dbReference type="AlphaFoldDB" id="A0A2G5TB72"/>
<dbReference type="PROSITE" id="PS51843">
    <property type="entry name" value="NR_LBD"/>
    <property type="match status" value="1"/>
</dbReference>
<evidence type="ECO:0000256" key="2">
    <source>
        <dbReference type="ARBA" id="ARBA00023163"/>
    </source>
</evidence>
<proteinExistence type="predicted"/>
<evidence type="ECO:0000256" key="1">
    <source>
        <dbReference type="ARBA" id="ARBA00023015"/>
    </source>
</evidence>
<dbReference type="InterPro" id="IPR000536">
    <property type="entry name" value="Nucl_hrmn_rcpt_lig-bd"/>
</dbReference>
<dbReference type="GO" id="GO:0006357">
    <property type="term" value="P:regulation of transcription by RNA polymerase II"/>
    <property type="evidence" value="ECO:0007669"/>
    <property type="project" value="TreeGrafter"/>
</dbReference>
<evidence type="ECO:0000313" key="5">
    <source>
        <dbReference type="EMBL" id="PIC24488.1"/>
    </source>
</evidence>
<sequence length="171" mass="20113">MLDGAFRSKDSDVCILLNGDYVDPENLGDFYRNSSDDKDDFAADTVKRILAPYWKKFNQGIKKHMREVQLDLSEFLYASALIFWDFGMSGQSNDCVEVCREMRRKNIKEWIDYERNLKSHNDYSLRVGEIILVLHVVEKSLITVQECKYVTMVNQLYGRECPLLKRCNYQE</sequence>
<evidence type="ECO:0000313" key="6">
    <source>
        <dbReference type="Proteomes" id="UP000230233"/>
    </source>
</evidence>
<dbReference type="Pfam" id="PF00104">
    <property type="entry name" value="Hormone_recep"/>
    <property type="match status" value="1"/>
</dbReference>
<name>A0A2G5TB72_9PELO</name>
<keyword evidence="2" id="KW-0804">Transcription</keyword>
<dbReference type="PANTHER" id="PTHR46011:SF3">
    <property type="entry name" value="NR LBD DOMAIN-CONTAINING PROTEIN-RELATED"/>
    <property type="match status" value="1"/>
</dbReference>
<dbReference type="Gene3D" id="1.10.565.10">
    <property type="entry name" value="Retinoid X Receptor"/>
    <property type="match status" value="1"/>
</dbReference>
<feature type="domain" description="NR LBD" evidence="4">
    <location>
        <begin position="1"/>
        <end position="170"/>
    </location>
</feature>
<accession>A0A2G5TB72</accession>
<keyword evidence="6" id="KW-1185">Reference proteome</keyword>
<evidence type="ECO:0000259" key="4">
    <source>
        <dbReference type="PROSITE" id="PS51843"/>
    </source>
</evidence>
<gene>
    <name evidence="5" type="primary">Cnig_chr_V.g17813</name>
    <name evidence="5" type="ORF">B9Z55_017813</name>
</gene>
<keyword evidence="1" id="KW-0805">Transcription regulation</keyword>
<dbReference type="GO" id="GO:0003700">
    <property type="term" value="F:DNA-binding transcription factor activity"/>
    <property type="evidence" value="ECO:0007669"/>
    <property type="project" value="TreeGrafter"/>
</dbReference>
<dbReference type="InterPro" id="IPR035500">
    <property type="entry name" value="NHR-like_dom_sf"/>
</dbReference>
<evidence type="ECO:0000256" key="3">
    <source>
        <dbReference type="ARBA" id="ARBA00023170"/>
    </source>
</evidence>
<reference evidence="6" key="1">
    <citation type="submission" date="2017-10" db="EMBL/GenBank/DDBJ databases">
        <title>Rapid genome shrinkage in a self-fertile nematode reveals novel sperm competition proteins.</title>
        <authorList>
            <person name="Yin D."/>
            <person name="Schwarz E.M."/>
            <person name="Thomas C.G."/>
            <person name="Felde R.L."/>
            <person name="Korf I.F."/>
            <person name="Cutter A.D."/>
            <person name="Schartner C.M."/>
            <person name="Ralston E.J."/>
            <person name="Meyer B.J."/>
            <person name="Haag E.S."/>
        </authorList>
    </citation>
    <scope>NUCLEOTIDE SEQUENCE [LARGE SCALE GENOMIC DNA]</scope>
    <source>
        <strain evidence="6">JU1422</strain>
    </source>
</reference>
<dbReference type="GO" id="GO:0005634">
    <property type="term" value="C:nucleus"/>
    <property type="evidence" value="ECO:0007669"/>
    <property type="project" value="TreeGrafter"/>
</dbReference>
<dbReference type="Proteomes" id="UP000230233">
    <property type="component" value="Chromosome V"/>
</dbReference>
<dbReference type="STRING" id="1611254.A0A2G5TB72"/>
<organism evidence="5 6">
    <name type="scientific">Caenorhabditis nigoni</name>
    <dbReference type="NCBI Taxonomy" id="1611254"/>
    <lineage>
        <taxon>Eukaryota</taxon>
        <taxon>Metazoa</taxon>
        <taxon>Ecdysozoa</taxon>
        <taxon>Nematoda</taxon>
        <taxon>Chromadorea</taxon>
        <taxon>Rhabditida</taxon>
        <taxon>Rhabditina</taxon>
        <taxon>Rhabditomorpha</taxon>
        <taxon>Rhabditoidea</taxon>
        <taxon>Rhabditidae</taxon>
        <taxon>Peloderinae</taxon>
        <taxon>Caenorhabditis</taxon>
    </lineage>
</organism>
<dbReference type="EMBL" id="PDUG01000005">
    <property type="protein sequence ID" value="PIC24488.1"/>
    <property type="molecule type" value="Genomic_DNA"/>
</dbReference>
<keyword evidence="3" id="KW-0675">Receptor</keyword>
<protein>
    <recommendedName>
        <fullName evidence="4">NR LBD domain-containing protein</fullName>
    </recommendedName>
</protein>